<protein>
    <submittedName>
        <fullName evidence="1">Diguanylate cyclase</fullName>
    </submittedName>
</protein>
<evidence type="ECO:0000313" key="2">
    <source>
        <dbReference type="Proteomes" id="UP001319846"/>
    </source>
</evidence>
<keyword evidence="2" id="KW-1185">Reference proteome</keyword>
<evidence type="ECO:0000313" key="1">
    <source>
        <dbReference type="EMBL" id="MBZ5488584.1"/>
    </source>
</evidence>
<dbReference type="EMBL" id="JABYQT010000009">
    <property type="protein sequence ID" value="MBZ5488584.1"/>
    <property type="molecule type" value="Genomic_DNA"/>
</dbReference>
<organism evidence="1 2">
    <name type="scientific">Vreelandella aquamarina</name>
    <dbReference type="NCBI Taxonomy" id="77097"/>
    <lineage>
        <taxon>Bacteria</taxon>
        <taxon>Pseudomonadati</taxon>
        <taxon>Pseudomonadota</taxon>
        <taxon>Gammaproteobacteria</taxon>
        <taxon>Oceanospirillales</taxon>
        <taxon>Halomonadaceae</taxon>
        <taxon>Vreelandella</taxon>
    </lineage>
</organism>
<comment type="caution">
    <text evidence="1">The sequence shown here is derived from an EMBL/GenBank/DDBJ whole genome shotgun (WGS) entry which is preliminary data.</text>
</comment>
<proteinExistence type="predicted"/>
<reference evidence="1" key="1">
    <citation type="submission" date="2020-06" db="EMBL/GenBank/DDBJ databases">
        <title>Whole Genome Sequence of Halomonas aquamarina MB598.</title>
        <authorList>
            <person name="Pervaiz M."/>
            <person name="Fariq A."/>
            <person name="Yasmin A."/>
            <person name="Welch M."/>
        </authorList>
    </citation>
    <scope>NUCLEOTIDE SEQUENCE</scope>
    <source>
        <strain evidence="1">MB598</strain>
    </source>
</reference>
<sequence length="665" mass="74199">MSQHHPLLQSFGVLLVLDADSRRIQAASTNLDRLVGHDASSSPLTPEQLLGKRLVQQVRRELQGQARLAAPLVFRRGANTSRFQLRAFRSGEQVIMEIEPFQVSGQHRLLGALQEHLSRLAEMTHQEEVLAFLVTTVRKLTGFAHVGVCQFDPDWHGHIVAEAKADDEFSVVGQRLAACNFSAALRRAYVRHPVRYIQDAQAPLERLMPDLPVDLCASVLRAPTPERQRYLERLGVRGMLNVSMVCEAGLWGVMFCHATAAHEVAASVRDAVHILVQVATKRLSLLRARHEARYLKRVQDSLGSVVSATHGPRSPEQLLHDKAPIWMDLFRARGVALWLGGVVYQAGRAPTPEVIRQFVMRLHKAHPHNGPWCTRNTARHPLTSSLAMSEQAGVLAVPLPMNSTQRAWLLLFRPAQDEAPYWSMRPVKAAMPSLSVMLGRSRYEKVVGCSEAWQRVERLAAMNLGNDLTLAISSYEISMLNMHLERERKALAAANQRLEQLAHFDPLTQIWNRYRIEQAIDNELVAAKRYGAEFALLMFDVDHFKAINDTYGHSLGDEVLVALARQVEGSLRGCDYFGRWGGEEFVILASHSDIQAAAGLAERLRELLMTLRLPGLEQPVTVSIGVVAWQAEDSCKTLIARADAAMYQAKRKGRNRVEVAAGEVA</sequence>
<name>A0ACC5VXX9_9GAMM</name>
<gene>
    <name evidence="1" type="ORF">HW452_13720</name>
</gene>
<dbReference type="Proteomes" id="UP001319846">
    <property type="component" value="Unassembled WGS sequence"/>
</dbReference>
<accession>A0ACC5VXX9</accession>